<sequence length="43" mass="4981">MMLEKETPNVFLFYPNLIGYGRIVLAIISFRVMGDSPVLAMFW</sequence>
<feature type="transmembrane region" description="Helical" evidence="1">
    <location>
        <begin position="12"/>
        <end position="33"/>
    </location>
</feature>
<keyword evidence="1" id="KW-0472">Membrane</keyword>
<gene>
    <name evidence="2" type="ORF">CGOC_LOCUS13381</name>
</gene>
<reference evidence="2 3" key="1">
    <citation type="submission" date="2018-11" db="EMBL/GenBank/DDBJ databases">
        <authorList>
            <consortium name="Pathogen Informatics"/>
        </authorList>
    </citation>
    <scope>NUCLEOTIDE SEQUENCE [LARGE SCALE GENOMIC DNA]</scope>
</reference>
<proteinExistence type="predicted"/>
<organism evidence="2 3">
    <name type="scientific">Cylicostephanus goldi</name>
    <name type="common">Nematode worm</name>
    <dbReference type="NCBI Taxonomy" id="71465"/>
    <lineage>
        <taxon>Eukaryota</taxon>
        <taxon>Metazoa</taxon>
        <taxon>Ecdysozoa</taxon>
        <taxon>Nematoda</taxon>
        <taxon>Chromadorea</taxon>
        <taxon>Rhabditida</taxon>
        <taxon>Rhabditina</taxon>
        <taxon>Rhabditomorpha</taxon>
        <taxon>Strongyloidea</taxon>
        <taxon>Strongylidae</taxon>
        <taxon>Cylicostephanus</taxon>
    </lineage>
</organism>
<dbReference type="AlphaFoldDB" id="A0A3P7N411"/>
<evidence type="ECO:0000313" key="3">
    <source>
        <dbReference type="Proteomes" id="UP000271889"/>
    </source>
</evidence>
<keyword evidence="3" id="KW-1185">Reference proteome</keyword>
<keyword evidence="1" id="KW-1133">Transmembrane helix</keyword>
<dbReference type="EMBL" id="UYRV01130902">
    <property type="protein sequence ID" value="VDN37094.1"/>
    <property type="molecule type" value="Genomic_DNA"/>
</dbReference>
<dbReference type="OrthoDB" id="10251079at2759"/>
<accession>A0A3P7N411</accession>
<keyword evidence="1" id="KW-0812">Transmembrane</keyword>
<evidence type="ECO:0000256" key="1">
    <source>
        <dbReference type="SAM" id="Phobius"/>
    </source>
</evidence>
<name>A0A3P7N411_CYLGO</name>
<dbReference type="Proteomes" id="UP000271889">
    <property type="component" value="Unassembled WGS sequence"/>
</dbReference>
<protein>
    <submittedName>
        <fullName evidence="2">Uncharacterized protein</fullName>
    </submittedName>
</protein>
<evidence type="ECO:0000313" key="2">
    <source>
        <dbReference type="EMBL" id="VDN37094.1"/>
    </source>
</evidence>